<proteinExistence type="inferred from homology"/>
<evidence type="ECO:0000256" key="1">
    <source>
        <dbReference type="ARBA" id="ARBA00005232"/>
    </source>
</evidence>
<evidence type="ECO:0000259" key="2">
    <source>
        <dbReference type="Pfam" id="PF00755"/>
    </source>
</evidence>
<dbReference type="InterPro" id="IPR000542">
    <property type="entry name" value="Carn_acyl_trans"/>
</dbReference>
<sequence>MDGTPTCRLNDYICSQLAANKVDHGDPIPRSSLPGPQELKLEVNDEIIEAVEAAGKAFDALVDKHELRVCVFKGYGKDLIKKFRLSPDAYAQMVIQLAYYKMYGKPCATYESAQTRKFRNGRTEVCRTLSSDSLDWNKAMVDPSVSVSPSLLVLTAAKSFVSFVTQAEKKVELLRKAIDSHTRYMADAVEGRGCDRHLLGTDTRVRAFVHGSDLIIADGPMRLLFYQGLRMLLKPEEPKPAIFTDPAYAKSAHWQLSTSQLTSSHFSGYGWGEVVPDGFGVAYMIKGRSLHFNVVSMKLGSERLVQYLSEAAGDMRDVLEKVLGPEIKSKL</sequence>
<keyword evidence="4" id="KW-1185">Reference proteome</keyword>
<name>A0A8H8DGC8_9FUNG</name>
<dbReference type="Gene3D" id="3.30.559.10">
    <property type="entry name" value="Chloramphenicol acetyltransferase-like domain"/>
    <property type="match status" value="1"/>
</dbReference>
<accession>A0A8H8DGC8</accession>
<dbReference type="GO" id="GO:0004092">
    <property type="term" value="F:carnitine O-acetyltransferase activity"/>
    <property type="evidence" value="ECO:0007669"/>
    <property type="project" value="TreeGrafter"/>
</dbReference>
<dbReference type="PANTHER" id="PTHR22589:SF103">
    <property type="entry name" value="CARNITINE O-ACETYL-TRANSFERASE, ISOFORM A-RELATED"/>
    <property type="match status" value="1"/>
</dbReference>
<dbReference type="InterPro" id="IPR023213">
    <property type="entry name" value="CAT-like_dom_sf"/>
</dbReference>
<protein>
    <submittedName>
        <fullName evidence="3">Carnitine O-acetyltransferase</fullName>
    </submittedName>
</protein>
<dbReference type="GO" id="GO:0005777">
    <property type="term" value="C:peroxisome"/>
    <property type="evidence" value="ECO:0007669"/>
    <property type="project" value="TreeGrafter"/>
</dbReference>
<comment type="caution">
    <text evidence="3">The sequence shown here is derived from an EMBL/GenBank/DDBJ whole genome shotgun (WGS) entry which is preliminary data.</text>
</comment>
<evidence type="ECO:0000313" key="4">
    <source>
        <dbReference type="Proteomes" id="UP000673691"/>
    </source>
</evidence>
<dbReference type="AlphaFoldDB" id="A0A8H8DGC8"/>
<dbReference type="PANTHER" id="PTHR22589">
    <property type="entry name" value="CARNITINE O-ACYLTRANSFERASE"/>
    <property type="match status" value="1"/>
</dbReference>
<dbReference type="InterPro" id="IPR039551">
    <property type="entry name" value="Cho/carn_acyl_trans"/>
</dbReference>
<dbReference type="GO" id="GO:0009437">
    <property type="term" value="P:carnitine metabolic process"/>
    <property type="evidence" value="ECO:0007669"/>
    <property type="project" value="TreeGrafter"/>
</dbReference>
<evidence type="ECO:0000313" key="3">
    <source>
        <dbReference type="EMBL" id="KAG5457238.1"/>
    </source>
</evidence>
<comment type="similarity">
    <text evidence="1">Belongs to the carnitine/choline acetyltransferase family.</text>
</comment>
<dbReference type="EMBL" id="JAEFCI010010390">
    <property type="protein sequence ID" value="KAG5457238.1"/>
    <property type="molecule type" value="Genomic_DNA"/>
</dbReference>
<feature type="domain" description="Choline/carnitine acyltransferase" evidence="2">
    <location>
        <begin position="1"/>
        <end position="309"/>
    </location>
</feature>
<organism evidence="3 4">
    <name type="scientific">Olpidium bornovanus</name>
    <dbReference type="NCBI Taxonomy" id="278681"/>
    <lineage>
        <taxon>Eukaryota</taxon>
        <taxon>Fungi</taxon>
        <taxon>Fungi incertae sedis</taxon>
        <taxon>Olpidiomycota</taxon>
        <taxon>Olpidiomycotina</taxon>
        <taxon>Olpidiomycetes</taxon>
        <taxon>Olpidiales</taxon>
        <taxon>Olpidiaceae</taxon>
        <taxon>Olpidium</taxon>
    </lineage>
</organism>
<dbReference type="GO" id="GO:0005739">
    <property type="term" value="C:mitochondrion"/>
    <property type="evidence" value="ECO:0007669"/>
    <property type="project" value="TreeGrafter"/>
</dbReference>
<dbReference type="Pfam" id="PF00755">
    <property type="entry name" value="Carn_acyltransf"/>
    <property type="match status" value="1"/>
</dbReference>
<dbReference type="SUPFAM" id="SSF52777">
    <property type="entry name" value="CoA-dependent acyltransferases"/>
    <property type="match status" value="1"/>
</dbReference>
<dbReference type="OrthoDB" id="240216at2759"/>
<dbReference type="Proteomes" id="UP000673691">
    <property type="component" value="Unassembled WGS sequence"/>
</dbReference>
<reference evidence="3 4" key="1">
    <citation type="journal article" name="Sci. Rep.">
        <title>Genome-scale phylogenetic analyses confirm Olpidium as the closest living zoosporic fungus to the non-flagellated, terrestrial fungi.</title>
        <authorList>
            <person name="Chang Y."/>
            <person name="Rochon D."/>
            <person name="Sekimoto S."/>
            <person name="Wang Y."/>
            <person name="Chovatia M."/>
            <person name="Sandor L."/>
            <person name="Salamov A."/>
            <person name="Grigoriev I.V."/>
            <person name="Stajich J.E."/>
            <person name="Spatafora J.W."/>
        </authorList>
    </citation>
    <scope>NUCLEOTIDE SEQUENCE [LARGE SCALE GENOMIC DNA]</scope>
    <source>
        <strain evidence="3">S191</strain>
    </source>
</reference>
<gene>
    <name evidence="3" type="ORF">BJ554DRAFT_2801</name>
</gene>